<dbReference type="SUPFAM" id="SSF48452">
    <property type="entry name" value="TPR-like"/>
    <property type="match status" value="1"/>
</dbReference>
<dbReference type="InterPro" id="IPR011990">
    <property type="entry name" value="TPR-like_helical_dom_sf"/>
</dbReference>
<sequence>MNQEYLEKLNLKAIIPALLLIITGGLFAYYYLLFDPSPYRDIEAGYFLDTIPIPFDFAQFGPISFPIWVDNYLVFQEFKDFTPLHFIQESIWFGLIVWLVISTLLTLVSEFKKLYFLGFGIIWIVLLTFSNLNGLNIGGLNTNYPLIIFIVGTLAVPVFFHISGKKVRFELRLLLNLLSSGLAGYALISLAESPEPVLFLVEHLTIPAIALSIAWIFWNGHGVLSGIYILLAKAGRNLNLKISLQISLIALVYLLLLFNILLDLTGSPLQFIPVFDPILLLIPMGVLGWFTIREKAEADLDLVASPRVIKGLYLLGFGISLWLAWKLQLSGNQPAKELLKHLITYSQIGFSLFFLIYILSNFMNVMNTGKAIEKVLFKPYSLPYYHLRIGGVIAMLVLMAYADGIVGVQVNSLSNHVLGDYYYNSDQKLEASIIYENTWFRYRNNPKAKNATAQLLFELNQPTLAKQHLEESFAEAPQVDNIILLAERLHRENKILESIYYLEEGLKWFPGNPYLINNLALFYIKVNRNQDALALMELSKEESSGNFAAIQLKLGNLTFDSSSPETISDLINELAKQNALGNYPEEGTVEELKADLQKELTPMLVQAGYRNLFSIKDFSSVSQDLAMLDSLWKDSTNVQYIMPLQETGVIRSLGAGRVTEAVKNLNGLAFRNPGDAGYFLQLSSTIMAQQMGFEKAARELIAAEEKGYQAIAAHHWSILTMGGYYEKAEEFRVNYGLKIPSYLLQPEANTLSYLEIIEKFNRTLPKPLFDAWKELEESELKTDLAVRLVAYKAHGLDESDLRTLGENIQKARGENEYLSKFLEKPDLKNKETIEALMSWLGIGDELTANPYLNPLIWSAVAISQDDVASYEILNTATEFSLDPIIWIKKVNLARKIGLSNYATDALVQMQEWVDAKDLERLQLANY</sequence>
<accession>A0A1M7Z3S4</accession>
<dbReference type="Proteomes" id="UP000184609">
    <property type="component" value="Unassembled WGS sequence"/>
</dbReference>
<feature type="transmembrane region" description="Helical" evidence="1">
    <location>
        <begin position="144"/>
        <end position="162"/>
    </location>
</feature>
<keyword evidence="1" id="KW-0472">Membrane</keyword>
<evidence type="ECO:0008006" key="4">
    <source>
        <dbReference type="Google" id="ProtNLM"/>
    </source>
</evidence>
<feature type="transmembrane region" description="Helical" evidence="1">
    <location>
        <begin position="274"/>
        <end position="292"/>
    </location>
</feature>
<feature type="transmembrane region" description="Helical" evidence="1">
    <location>
        <begin position="384"/>
        <end position="402"/>
    </location>
</feature>
<proteinExistence type="predicted"/>
<dbReference type="RefSeq" id="WP_073569913.1">
    <property type="nucleotide sequence ID" value="NZ_FRXN01000001.1"/>
</dbReference>
<dbReference type="STRING" id="1073327.SAMN04488108_0226"/>
<keyword evidence="1" id="KW-0812">Transmembrane</keyword>
<feature type="transmembrane region" description="Helical" evidence="1">
    <location>
        <begin position="12"/>
        <end position="32"/>
    </location>
</feature>
<feature type="transmembrane region" description="Helical" evidence="1">
    <location>
        <begin position="114"/>
        <end position="132"/>
    </location>
</feature>
<keyword evidence="3" id="KW-1185">Reference proteome</keyword>
<feature type="transmembrane region" description="Helical" evidence="1">
    <location>
        <begin position="169"/>
        <end position="188"/>
    </location>
</feature>
<feature type="transmembrane region" description="Helical" evidence="1">
    <location>
        <begin position="242"/>
        <end position="262"/>
    </location>
</feature>
<feature type="transmembrane region" description="Helical" evidence="1">
    <location>
        <begin position="345"/>
        <end position="363"/>
    </location>
</feature>
<name>A0A1M7Z3S4_9BACT</name>
<feature type="transmembrane region" description="Helical" evidence="1">
    <location>
        <begin position="90"/>
        <end position="107"/>
    </location>
</feature>
<reference evidence="3" key="1">
    <citation type="submission" date="2016-12" db="EMBL/GenBank/DDBJ databases">
        <authorList>
            <person name="Varghese N."/>
            <person name="Submissions S."/>
        </authorList>
    </citation>
    <scope>NUCLEOTIDE SEQUENCE [LARGE SCALE GENOMIC DNA]</scope>
    <source>
        <strain evidence="3">DSM 25035</strain>
    </source>
</reference>
<dbReference type="AlphaFoldDB" id="A0A1M7Z3S4"/>
<feature type="transmembrane region" description="Helical" evidence="1">
    <location>
        <begin position="304"/>
        <end position="325"/>
    </location>
</feature>
<gene>
    <name evidence="2" type="ORF">SAMN04488108_0226</name>
</gene>
<evidence type="ECO:0000313" key="3">
    <source>
        <dbReference type="Proteomes" id="UP000184609"/>
    </source>
</evidence>
<keyword evidence="1" id="KW-1133">Transmembrane helix</keyword>
<dbReference type="EMBL" id="FRXN01000001">
    <property type="protein sequence ID" value="SHO59588.1"/>
    <property type="molecule type" value="Genomic_DNA"/>
</dbReference>
<organism evidence="2 3">
    <name type="scientific">Algoriphagus zhangzhouensis</name>
    <dbReference type="NCBI Taxonomy" id="1073327"/>
    <lineage>
        <taxon>Bacteria</taxon>
        <taxon>Pseudomonadati</taxon>
        <taxon>Bacteroidota</taxon>
        <taxon>Cytophagia</taxon>
        <taxon>Cytophagales</taxon>
        <taxon>Cyclobacteriaceae</taxon>
        <taxon>Algoriphagus</taxon>
    </lineage>
</organism>
<dbReference type="OrthoDB" id="973593at2"/>
<evidence type="ECO:0000256" key="1">
    <source>
        <dbReference type="SAM" id="Phobius"/>
    </source>
</evidence>
<evidence type="ECO:0000313" key="2">
    <source>
        <dbReference type="EMBL" id="SHO59588.1"/>
    </source>
</evidence>
<dbReference type="Gene3D" id="1.25.40.10">
    <property type="entry name" value="Tetratricopeptide repeat domain"/>
    <property type="match status" value="1"/>
</dbReference>
<protein>
    <recommendedName>
        <fullName evidence="4">Tetratricopeptide repeat-containing protein</fullName>
    </recommendedName>
</protein>
<feature type="transmembrane region" description="Helical" evidence="1">
    <location>
        <begin position="208"/>
        <end position="230"/>
    </location>
</feature>